<dbReference type="EMBL" id="CP026304">
    <property type="protein sequence ID" value="AVZ71010.1"/>
    <property type="molecule type" value="Genomic_DNA"/>
</dbReference>
<evidence type="ECO:0008006" key="6">
    <source>
        <dbReference type="Google" id="ProtNLM"/>
    </source>
</evidence>
<dbReference type="Gene3D" id="1.10.443.10">
    <property type="entry name" value="Intergrase catalytic core"/>
    <property type="match status" value="1"/>
</dbReference>
<keyword evidence="2" id="KW-0233">DNA recombination</keyword>
<dbReference type="InterPro" id="IPR010998">
    <property type="entry name" value="Integrase_recombinase_N"/>
</dbReference>
<dbReference type="KEGG" id="slk:SLUN_00810"/>
<evidence type="ECO:0000256" key="3">
    <source>
        <dbReference type="SAM" id="MobiDB-lite"/>
    </source>
</evidence>
<evidence type="ECO:0000256" key="1">
    <source>
        <dbReference type="ARBA" id="ARBA00023125"/>
    </source>
</evidence>
<dbReference type="Gene3D" id="1.10.150.130">
    <property type="match status" value="1"/>
</dbReference>
<feature type="region of interest" description="Disordered" evidence="3">
    <location>
        <begin position="111"/>
        <end position="134"/>
    </location>
</feature>
<evidence type="ECO:0000313" key="5">
    <source>
        <dbReference type="Proteomes" id="UP000244201"/>
    </source>
</evidence>
<accession>A0A2R4SVW2</accession>
<dbReference type="SUPFAM" id="SSF56349">
    <property type="entry name" value="DNA breaking-rejoining enzymes"/>
    <property type="match status" value="1"/>
</dbReference>
<dbReference type="Proteomes" id="UP000244201">
    <property type="component" value="Chromosome"/>
</dbReference>
<evidence type="ECO:0000313" key="4">
    <source>
        <dbReference type="EMBL" id="AVZ71010.1"/>
    </source>
</evidence>
<dbReference type="InterPro" id="IPR011010">
    <property type="entry name" value="DNA_brk_join_enz"/>
</dbReference>
<gene>
    <name evidence="4" type="ORF">SLUN_00810</name>
</gene>
<sequence>MRAKARRRGLSGPASCESCLAWGRVQRPFVRGLCQACYLFARDHTVGRCRGCRRLQPVRKEYCRLCWGQARADARATGGLHGAATAVHFLDGVGRHQQLFFADMLSMRGARTTPPRRYDRRGAPRKPPPPPAARPYSRWIQPVLFDGARRDYHRFDPGRADTTTSGWLAWARHLAHGLAEARGWPRAVRQDVDRALVMLLSEYAEGDMIRHSEIFSPLRALNLSIERTTEVLQAMEIFLNDRRPPFEDWLEAKLDGIAPGIRRETEKWARTLHDGGPRTLARDPDTVRIYLTAIRPALLEWSAGHDHVREVTRDEVLAHVKTLQGRDRHQALVALRSLFAWAKKNGVIFRNPTSRIKVGQAAAPVLQPLLPHQVARSAEVVTSPAGRLAVALAAVHAVRPGAIRALQLDDADLGNRRITVAGRTHPLDDLTQQLLLAWLEHRRRRWPSTANPHLIINMNTALETDPVSSWWIERELRGQRATLDRLRIDRQLEEALVHGPDPLHLAEVFGMDEKTAIRYADSARALLEQSVESESPEFPRTRGSIPRNPGNGPSGSR</sequence>
<name>A0A2R4SVW2_9ACTN</name>
<protein>
    <recommendedName>
        <fullName evidence="6">Core-binding (CB) domain-containing protein</fullName>
    </recommendedName>
</protein>
<keyword evidence="1" id="KW-0238">DNA-binding</keyword>
<dbReference type="InterPro" id="IPR013762">
    <property type="entry name" value="Integrase-like_cat_sf"/>
</dbReference>
<reference evidence="4 5" key="1">
    <citation type="submission" date="2018-01" db="EMBL/GenBank/DDBJ databases">
        <title>Complete genome sequence of Streptomyces lunaelactis MM109T, a Ferroverdin A producer isolated from cave moonmilk deposits.</title>
        <authorList>
            <person name="Naome A."/>
            <person name="Martinet L."/>
            <person name="Maciejewska M."/>
            <person name="Anderssen S."/>
            <person name="Adam D."/>
            <person name="Tenconi E."/>
            <person name="Deflandre B."/>
            <person name="Arguelles-Arias A."/>
            <person name="Calusinska M."/>
            <person name="Copieters W."/>
            <person name="Karim L."/>
            <person name="Hanikenne M."/>
            <person name="Baurain D."/>
            <person name="van Wezel G."/>
            <person name="Smargiasso N."/>
            <person name="de Pauw E."/>
            <person name="Delfosse P."/>
            <person name="Rigali S."/>
        </authorList>
    </citation>
    <scope>NUCLEOTIDE SEQUENCE [LARGE SCALE GENOMIC DNA]</scope>
    <source>
        <strain evidence="4 5">MM109</strain>
    </source>
</reference>
<dbReference type="GO" id="GO:0006310">
    <property type="term" value="P:DNA recombination"/>
    <property type="evidence" value="ECO:0007669"/>
    <property type="project" value="UniProtKB-KW"/>
</dbReference>
<keyword evidence="5" id="KW-1185">Reference proteome</keyword>
<organism evidence="4 5">
    <name type="scientific">Streptomyces lunaelactis</name>
    <dbReference type="NCBI Taxonomy" id="1535768"/>
    <lineage>
        <taxon>Bacteria</taxon>
        <taxon>Bacillati</taxon>
        <taxon>Actinomycetota</taxon>
        <taxon>Actinomycetes</taxon>
        <taxon>Kitasatosporales</taxon>
        <taxon>Streptomycetaceae</taxon>
        <taxon>Streptomyces</taxon>
    </lineage>
</organism>
<dbReference type="AlphaFoldDB" id="A0A2R4SVW2"/>
<dbReference type="GO" id="GO:0015074">
    <property type="term" value="P:DNA integration"/>
    <property type="evidence" value="ECO:0007669"/>
    <property type="project" value="InterPro"/>
</dbReference>
<dbReference type="OrthoDB" id="3216692at2"/>
<evidence type="ECO:0000256" key="2">
    <source>
        <dbReference type="ARBA" id="ARBA00023172"/>
    </source>
</evidence>
<dbReference type="GO" id="GO:0003677">
    <property type="term" value="F:DNA binding"/>
    <property type="evidence" value="ECO:0007669"/>
    <property type="project" value="UniProtKB-KW"/>
</dbReference>
<feature type="region of interest" description="Disordered" evidence="3">
    <location>
        <begin position="528"/>
        <end position="557"/>
    </location>
</feature>
<proteinExistence type="predicted"/>